<gene>
    <name evidence="1" type="ORF">IV74_GL001827</name>
</gene>
<protein>
    <submittedName>
        <fullName evidence="1">Uncharacterized protein</fullName>
    </submittedName>
</protein>
<proteinExistence type="predicted"/>
<evidence type="ECO:0000313" key="2">
    <source>
        <dbReference type="Proteomes" id="UP000051658"/>
    </source>
</evidence>
<comment type="caution">
    <text evidence="1">The sequence shown here is derived from an EMBL/GenBank/DDBJ whole genome shotgun (WGS) entry which is preliminary data.</text>
</comment>
<sequence>MIDLLEKDTDQLIHSLKKAANFKVVLNEQQEYLIAEDIKTHLNECLILKNKSKAAVLRRAEITEATGYQYFDGKRKPSREKMIALAIGMELTLDETDLLMKKTGYAKLYPKHQWDAAIIYGITHHLSIQQLDELLFEENLSTFL</sequence>
<dbReference type="PATRIC" id="fig|1449336.4.peg.1863"/>
<dbReference type="EMBL" id="JQBS01000035">
    <property type="protein sequence ID" value="KRN54247.1"/>
    <property type="molecule type" value="Genomic_DNA"/>
</dbReference>
<accession>A0A0R2HVV4</accession>
<name>A0A0R2HVV4_CARDV</name>
<evidence type="ECO:0000313" key="1">
    <source>
        <dbReference type="EMBL" id="KRN54247.1"/>
    </source>
</evidence>
<dbReference type="Proteomes" id="UP000051658">
    <property type="component" value="Unassembled WGS sequence"/>
</dbReference>
<dbReference type="AlphaFoldDB" id="A0A0R2HVV4"/>
<keyword evidence="2" id="KW-1185">Reference proteome</keyword>
<organism evidence="1 2">
    <name type="scientific">Carnobacterium divergens DSM 20623</name>
    <dbReference type="NCBI Taxonomy" id="1449336"/>
    <lineage>
        <taxon>Bacteria</taxon>
        <taxon>Bacillati</taxon>
        <taxon>Bacillota</taxon>
        <taxon>Bacilli</taxon>
        <taxon>Lactobacillales</taxon>
        <taxon>Carnobacteriaceae</taxon>
        <taxon>Carnobacterium</taxon>
    </lineage>
</organism>
<reference evidence="1 2" key="1">
    <citation type="journal article" date="2015" name="Genome Announc.">
        <title>Expanding the biotechnology potential of lactobacilli through comparative genomics of 213 strains and associated genera.</title>
        <authorList>
            <person name="Sun Z."/>
            <person name="Harris H.M."/>
            <person name="McCann A."/>
            <person name="Guo C."/>
            <person name="Argimon S."/>
            <person name="Zhang W."/>
            <person name="Yang X."/>
            <person name="Jeffery I.B."/>
            <person name="Cooney J.C."/>
            <person name="Kagawa T.F."/>
            <person name="Liu W."/>
            <person name="Song Y."/>
            <person name="Salvetti E."/>
            <person name="Wrobel A."/>
            <person name="Rasinkangas P."/>
            <person name="Parkhill J."/>
            <person name="Rea M.C."/>
            <person name="O'Sullivan O."/>
            <person name="Ritari J."/>
            <person name="Douillard F.P."/>
            <person name="Paul Ross R."/>
            <person name="Yang R."/>
            <person name="Briner A.E."/>
            <person name="Felis G.E."/>
            <person name="de Vos W.M."/>
            <person name="Barrangou R."/>
            <person name="Klaenhammer T.R."/>
            <person name="Caufield P.W."/>
            <person name="Cui Y."/>
            <person name="Zhang H."/>
            <person name="O'Toole P.W."/>
        </authorList>
    </citation>
    <scope>NUCLEOTIDE SEQUENCE [LARGE SCALE GENOMIC DNA]</scope>
    <source>
        <strain evidence="1 2">DSM 20623</strain>
    </source>
</reference>